<dbReference type="STRING" id="436010.A0A166RNW3"/>
<dbReference type="PANTHER" id="PTHR40465:SF1">
    <property type="entry name" value="DUF6534 DOMAIN-CONTAINING PROTEIN"/>
    <property type="match status" value="1"/>
</dbReference>
<feature type="transmembrane region" description="Helical" evidence="1">
    <location>
        <begin position="269"/>
        <end position="289"/>
    </location>
</feature>
<gene>
    <name evidence="3" type="ORF">FIBSPDRAFT_1039600</name>
</gene>
<dbReference type="Pfam" id="PF20152">
    <property type="entry name" value="DUF6534"/>
    <property type="match status" value="1"/>
</dbReference>
<keyword evidence="1" id="KW-1133">Transmembrane helix</keyword>
<evidence type="ECO:0000259" key="2">
    <source>
        <dbReference type="Pfam" id="PF20152"/>
    </source>
</evidence>
<feature type="domain" description="DUF6534" evidence="2">
    <location>
        <begin position="204"/>
        <end position="292"/>
    </location>
</feature>
<feature type="transmembrane region" description="Helical" evidence="1">
    <location>
        <begin position="12"/>
        <end position="33"/>
    </location>
</feature>
<feature type="transmembrane region" description="Helical" evidence="1">
    <location>
        <begin position="155"/>
        <end position="180"/>
    </location>
</feature>
<dbReference type="InterPro" id="IPR045339">
    <property type="entry name" value="DUF6534"/>
</dbReference>
<name>A0A166RNW3_9AGAM</name>
<dbReference type="Proteomes" id="UP000076532">
    <property type="component" value="Unassembled WGS sequence"/>
</dbReference>
<feature type="transmembrane region" description="Helical" evidence="1">
    <location>
        <begin position="45"/>
        <end position="66"/>
    </location>
</feature>
<keyword evidence="4" id="KW-1185">Reference proteome</keyword>
<evidence type="ECO:0000313" key="3">
    <source>
        <dbReference type="EMBL" id="KZP28483.1"/>
    </source>
</evidence>
<reference evidence="3 4" key="1">
    <citation type="journal article" date="2016" name="Mol. Biol. Evol.">
        <title>Comparative Genomics of Early-Diverging Mushroom-Forming Fungi Provides Insights into the Origins of Lignocellulose Decay Capabilities.</title>
        <authorList>
            <person name="Nagy L.G."/>
            <person name="Riley R."/>
            <person name="Tritt A."/>
            <person name="Adam C."/>
            <person name="Daum C."/>
            <person name="Floudas D."/>
            <person name="Sun H."/>
            <person name="Yadav J.S."/>
            <person name="Pangilinan J."/>
            <person name="Larsson K.H."/>
            <person name="Matsuura K."/>
            <person name="Barry K."/>
            <person name="Labutti K."/>
            <person name="Kuo R."/>
            <person name="Ohm R.A."/>
            <person name="Bhattacharya S.S."/>
            <person name="Shirouzu T."/>
            <person name="Yoshinaga Y."/>
            <person name="Martin F.M."/>
            <person name="Grigoriev I.V."/>
            <person name="Hibbett D.S."/>
        </authorList>
    </citation>
    <scope>NUCLEOTIDE SEQUENCE [LARGE SCALE GENOMIC DNA]</scope>
    <source>
        <strain evidence="3 4">CBS 109695</strain>
    </source>
</reference>
<evidence type="ECO:0000313" key="4">
    <source>
        <dbReference type="Proteomes" id="UP000076532"/>
    </source>
</evidence>
<dbReference type="EMBL" id="KV417503">
    <property type="protein sequence ID" value="KZP28483.1"/>
    <property type="molecule type" value="Genomic_DNA"/>
</dbReference>
<sequence>MSVVNFAFGPMFIGFIVCSSLYGVSLAQTIFYYRSFPRDRKAMKLLVSAADFIHIILISDVFWQALVYSRLRSADASVSAEQSELPWLVTMSMVLQATRRELANAYIFPEFVSYDSYQKYGGDLSVQLFQVLVILMVQCFFCLRVWRVSCGNKPLVAIIALSALIQFGATISILCAHAGFRNLVHEPLATAINMLARMAVISGIVCDGAIAASLTYYLSSYRTGALRTEPVIQQLVWLSVNTGAVLCLMTVCNWVLFERKTKHAPSSCMAVHFVLTKLYINSLVATLNTRRHFRTVLDRSIVSSSHGFSIFSKIATE</sequence>
<dbReference type="OrthoDB" id="2971182at2759"/>
<feature type="transmembrane region" description="Helical" evidence="1">
    <location>
        <begin position="124"/>
        <end position="143"/>
    </location>
</feature>
<keyword evidence="1" id="KW-0812">Transmembrane</keyword>
<feature type="transmembrane region" description="Helical" evidence="1">
    <location>
        <begin position="235"/>
        <end position="257"/>
    </location>
</feature>
<accession>A0A166RNW3</accession>
<dbReference type="PANTHER" id="PTHR40465">
    <property type="entry name" value="CHROMOSOME 1, WHOLE GENOME SHOTGUN SEQUENCE"/>
    <property type="match status" value="1"/>
</dbReference>
<evidence type="ECO:0000256" key="1">
    <source>
        <dbReference type="SAM" id="Phobius"/>
    </source>
</evidence>
<feature type="transmembrane region" description="Helical" evidence="1">
    <location>
        <begin position="192"/>
        <end position="214"/>
    </location>
</feature>
<dbReference type="AlphaFoldDB" id="A0A166RNW3"/>
<proteinExistence type="predicted"/>
<keyword evidence="1" id="KW-0472">Membrane</keyword>
<organism evidence="3 4">
    <name type="scientific">Athelia psychrophila</name>
    <dbReference type="NCBI Taxonomy" id="1759441"/>
    <lineage>
        <taxon>Eukaryota</taxon>
        <taxon>Fungi</taxon>
        <taxon>Dikarya</taxon>
        <taxon>Basidiomycota</taxon>
        <taxon>Agaricomycotina</taxon>
        <taxon>Agaricomycetes</taxon>
        <taxon>Agaricomycetidae</taxon>
        <taxon>Atheliales</taxon>
        <taxon>Atheliaceae</taxon>
        <taxon>Athelia</taxon>
    </lineage>
</organism>
<protein>
    <recommendedName>
        <fullName evidence="2">DUF6534 domain-containing protein</fullName>
    </recommendedName>
</protein>